<gene>
    <name evidence="1" type="ORF">SAMN05421507_102375</name>
</gene>
<accession>A0A1H0J647</accession>
<dbReference type="EMBL" id="FNIX01000002">
    <property type="protein sequence ID" value="SDO38960.1"/>
    <property type="molecule type" value="Genomic_DNA"/>
</dbReference>
<dbReference type="Proteomes" id="UP000199691">
    <property type="component" value="Unassembled WGS sequence"/>
</dbReference>
<sequence>MITVNISPAGAAAQEFPFSGPNHGYAGATFDWTGRCTRTSCSATEDRSTYDNLSGRNPYA</sequence>
<dbReference type="STRING" id="641025.SAMN05421507_102375"/>
<keyword evidence="2" id="KW-1185">Reference proteome</keyword>
<protein>
    <submittedName>
        <fullName evidence="1">Uncharacterized protein</fullName>
    </submittedName>
</protein>
<organism evidence="1 2">
    <name type="scientific">Lentzea jiangxiensis</name>
    <dbReference type="NCBI Taxonomy" id="641025"/>
    <lineage>
        <taxon>Bacteria</taxon>
        <taxon>Bacillati</taxon>
        <taxon>Actinomycetota</taxon>
        <taxon>Actinomycetes</taxon>
        <taxon>Pseudonocardiales</taxon>
        <taxon>Pseudonocardiaceae</taxon>
        <taxon>Lentzea</taxon>
    </lineage>
</organism>
<evidence type="ECO:0000313" key="2">
    <source>
        <dbReference type="Proteomes" id="UP000199691"/>
    </source>
</evidence>
<name>A0A1H0J647_9PSEU</name>
<evidence type="ECO:0000313" key="1">
    <source>
        <dbReference type="EMBL" id="SDO38960.1"/>
    </source>
</evidence>
<proteinExistence type="predicted"/>
<dbReference type="AlphaFoldDB" id="A0A1H0J647"/>
<reference evidence="2" key="1">
    <citation type="submission" date="2016-10" db="EMBL/GenBank/DDBJ databases">
        <authorList>
            <person name="Varghese N."/>
            <person name="Submissions S."/>
        </authorList>
    </citation>
    <scope>NUCLEOTIDE SEQUENCE [LARGE SCALE GENOMIC DNA]</scope>
    <source>
        <strain evidence="2">CGMCC 4.6609</strain>
    </source>
</reference>